<accession>A0ABW0GVU5</accession>
<keyword evidence="2" id="KW-1185">Reference proteome</keyword>
<dbReference type="RefSeq" id="WP_378228588.1">
    <property type="nucleotide sequence ID" value="NZ_JBHSLL010000016.1"/>
</dbReference>
<reference evidence="2" key="1">
    <citation type="journal article" date="2019" name="Int. J. Syst. Evol. Microbiol.">
        <title>The Global Catalogue of Microorganisms (GCM) 10K type strain sequencing project: providing services to taxonomists for standard genome sequencing and annotation.</title>
        <authorList>
            <consortium name="The Broad Institute Genomics Platform"/>
            <consortium name="The Broad Institute Genome Sequencing Center for Infectious Disease"/>
            <person name="Wu L."/>
            <person name="Ma J."/>
        </authorList>
    </citation>
    <scope>NUCLEOTIDE SEQUENCE [LARGE SCALE GENOMIC DNA]</scope>
    <source>
        <strain evidence="2">CGMCC 4.1415</strain>
    </source>
</reference>
<organism evidence="1 2">
    <name type="scientific">Aquamicrobium segne</name>
    <dbReference type="NCBI Taxonomy" id="469547"/>
    <lineage>
        <taxon>Bacteria</taxon>
        <taxon>Pseudomonadati</taxon>
        <taxon>Pseudomonadota</taxon>
        <taxon>Alphaproteobacteria</taxon>
        <taxon>Hyphomicrobiales</taxon>
        <taxon>Phyllobacteriaceae</taxon>
        <taxon>Aquamicrobium</taxon>
    </lineage>
</organism>
<gene>
    <name evidence="1" type="ORF">ACFPLB_06640</name>
</gene>
<evidence type="ECO:0000313" key="2">
    <source>
        <dbReference type="Proteomes" id="UP001596016"/>
    </source>
</evidence>
<name>A0ABW0GVU5_9HYPH</name>
<protein>
    <submittedName>
        <fullName evidence="1">Uncharacterized protein</fullName>
    </submittedName>
</protein>
<dbReference type="EMBL" id="JBHSLL010000016">
    <property type="protein sequence ID" value="MFC5385645.1"/>
    <property type="molecule type" value="Genomic_DNA"/>
</dbReference>
<sequence length="40" mass="4270">MMLQGDIGVRLDELPGFLYKRAIAGIGFIKRKPSVGPPGA</sequence>
<comment type="caution">
    <text evidence="1">The sequence shown here is derived from an EMBL/GenBank/DDBJ whole genome shotgun (WGS) entry which is preliminary data.</text>
</comment>
<proteinExistence type="predicted"/>
<dbReference type="Proteomes" id="UP001596016">
    <property type="component" value="Unassembled WGS sequence"/>
</dbReference>
<evidence type="ECO:0000313" key="1">
    <source>
        <dbReference type="EMBL" id="MFC5385645.1"/>
    </source>
</evidence>